<comment type="caution">
    <text evidence="2">The sequence shown here is derived from an EMBL/GenBank/DDBJ whole genome shotgun (WGS) entry which is preliminary data.</text>
</comment>
<evidence type="ECO:0000313" key="2">
    <source>
        <dbReference type="EMBL" id="KAG0146895.1"/>
    </source>
</evidence>
<feature type="compositionally biased region" description="Acidic residues" evidence="1">
    <location>
        <begin position="138"/>
        <end position="147"/>
    </location>
</feature>
<reference evidence="2" key="1">
    <citation type="submission" date="2013-11" db="EMBL/GenBank/DDBJ databases">
        <title>Genome sequence of the fusiform rust pathogen reveals effectors for host alternation and coevolution with pine.</title>
        <authorList>
            <consortium name="DOE Joint Genome Institute"/>
            <person name="Smith K."/>
            <person name="Pendleton A."/>
            <person name="Kubisiak T."/>
            <person name="Anderson C."/>
            <person name="Salamov A."/>
            <person name="Aerts A."/>
            <person name="Riley R."/>
            <person name="Clum A."/>
            <person name="Lindquist E."/>
            <person name="Ence D."/>
            <person name="Campbell M."/>
            <person name="Kronenberg Z."/>
            <person name="Feau N."/>
            <person name="Dhillon B."/>
            <person name="Hamelin R."/>
            <person name="Burleigh J."/>
            <person name="Smith J."/>
            <person name="Yandell M."/>
            <person name="Nelson C."/>
            <person name="Grigoriev I."/>
            <person name="Davis J."/>
        </authorList>
    </citation>
    <scope>NUCLEOTIDE SEQUENCE</scope>
    <source>
        <strain evidence="2">G11</strain>
    </source>
</reference>
<name>A0A9P6NH63_9BASI</name>
<accession>A0A9P6NH63</accession>
<organism evidence="2 3">
    <name type="scientific">Cronartium quercuum f. sp. fusiforme G11</name>
    <dbReference type="NCBI Taxonomy" id="708437"/>
    <lineage>
        <taxon>Eukaryota</taxon>
        <taxon>Fungi</taxon>
        <taxon>Dikarya</taxon>
        <taxon>Basidiomycota</taxon>
        <taxon>Pucciniomycotina</taxon>
        <taxon>Pucciniomycetes</taxon>
        <taxon>Pucciniales</taxon>
        <taxon>Coleosporiaceae</taxon>
        <taxon>Cronartium</taxon>
    </lineage>
</organism>
<gene>
    <name evidence="2" type="ORF">CROQUDRAFT_700585</name>
</gene>
<dbReference type="AlphaFoldDB" id="A0A9P6NH63"/>
<protein>
    <submittedName>
        <fullName evidence="2">Uncharacterized protein</fullName>
    </submittedName>
</protein>
<sequence length="246" mass="27743">MHPSLAKEMEEIIKKVVAKETTASEMRVVEKKYSKKKFLLADGAFFMALEEDLEIIRVIYYLFKCVSPEQAARHIPEGQESYQTHGRNKGQAHCILSDLWHKKTAEEKLAYQKYTCQTKTVKSVLFCSLNDTDKPTEESGETTDTDNEPQAISFNSIIPASTAENSLLTSGRMLTNVQEMAELWVAKTQVQMYGGSPQGLLWMKLHQERYGVTNCNSELQLFCTGVAVSKLQTPYGKGKKPCINTK</sequence>
<proteinExistence type="predicted"/>
<keyword evidence="3" id="KW-1185">Reference proteome</keyword>
<feature type="region of interest" description="Disordered" evidence="1">
    <location>
        <begin position="132"/>
        <end position="152"/>
    </location>
</feature>
<evidence type="ECO:0000313" key="3">
    <source>
        <dbReference type="Proteomes" id="UP000886653"/>
    </source>
</evidence>
<dbReference type="EMBL" id="MU167254">
    <property type="protein sequence ID" value="KAG0146895.1"/>
    <property type="molecule type" value="Genomic_DNA"/>
</dbReference>
<dbReference type="Proteomes" id="UP000886653">
    <property type="component" value="Unassembled WGS sequence"/>
</dbReference>
<evidence type="ECO:0000256" key="1">
    <source>
        <dbReference type="SAM" id="MobiDB-lite"/>
    </source>
</evidence>